<feature type="transmembrane region" description="Helical" evidence="8">
    <location>
        <begin position="773"/>
        <end position="806"/>
    </location>
</feature>
<gene>
    <name evidence="10" type="ORF">V9T40_010930</name>
</gene>
<feature type="transmembrane region" description="Helical" evidence="8">
    <location>
        <begin position="158"/>
        <end position="183"/>
    </location>
</feature>
<dbReference type="GO" id="GO:0005886">
    <property type="term" value="C:plasma membrane"/>
    <property type="evidence" value="ECO:0007669"/>
    <property type="project" value="UniProtKB-SubCell"/>
</dbReference>
<feature type="transmembrane region" description="Helical" evidence="8">
    <location>
        <begin position="12"/>
        <end position="30"/>
    </location>
</feature>
<feature type="transmembrane region" description="Helical" evidence="8">
    <location>
        <begin position="1287"/>
        <end position="1310"/>
    </location>
</feature>
<dbReference type="InterPro" id="IPR005829">
    <property type="entry name" value="Sugar_transporter_CS"/>
</dbReference>
<dbReference type="EMBL" id="JBBCAQ010000037">
    <property type="protein sequence ID" value="KAK7573739.1"/>
    <property type="molecule type" value="Genomic_DNA"/>
</dbReference>
<evidence type="ECO:0000256" key="1">
    <source>
        <dbReference type="ARBA" id="ARBA00004651"/>
    </source>
</evidence>
<dbReference type="InterPro" id="IPR011701">
    <property type="entry name" value="MFS"/>
</dbReference>
<feature type="transmembrane region" description="Helical" evidence="8">
    <location>
        <begin position="50"/>
        <end position="72"/>
    </location>
</feature>
<dbReference type="FunFam" id="1.20.1250.20:FF:000218">
    <property type="entry name" value="facilitated trehalose transporter Tret1"/>
    <property type="match status" value="1"/>
</dbReference>
<comment type="subcellular location">
    <subcellularLocation>
        <location evidence="1">Cell membrane</location>
        <topology evidence="1">Multi-pass membrane protein</topology>
    </subcellularLocation>
</comment>
<feature type="transmembrane region" description="Helical" evidence="8">
    <location>
        <begin position="530"/>
        <end position="551"/>
    </location>
</feature>
<keyword evidence="5 8" id="KW-0812">Transmembrane</keyword>
<feature type="transmembrane region" description="Helical" evidence="8">
    <location>
        <begin position="107"/>
        <end position="127"/>
    </location>
</feature>
<keyword evidence="7 8" id="KW-0472">Membrane</keyword>
<feature type="transmembrane region" description="Helical" evidence="8">
    <location>
        <begin position="1261"/>
        <end position="1280"/>
    </location>
</feature>
<keyword evidence="3" id="KW-1003">Cell membrane</keyword>
<feature type="transmembrane region" description="Helical" evidence="8">
    <location>
        <begin position="1111"/>
        <end position="1133"/>
    </location>
</feature>
<evidence type="ECO:0000259" key="9">
    <source>
        <dbReference type="PROSITE" id="PS50850"/>
    </source>
</evidence>
<proteinExistence type="predicted"/>
<dbReference type="Proteomes" id="UP001367676">
    <property type="component" value="Unassembled WGS sequence"/>
</dbReference>
<organism evidence="10 11">
    <name type="scientific">Parthenolecanium corni</name>
    <dbReference type="NCBI Taxonomy" id="536013"/>
    <lineage>
        <taxon>Eukaryota</taxon>
        <taxon>Metazoa</taxon>
        <taxon>Ecdysozoa</taxon>
        <taxon>Arthropoda</taxon>
        <taxon>Hexapoda</taxon>
        <taxon>Insecta</taxon>
        <taxon>Pterygota</taxon>
        <taxon>Neoptera</taxon>
        <taxon>Paraneoptera</taxon>
        <taxon>Hemiptera</taxon>
        <taxon>Sternorrhyncha</taxon>
        <taxon>Coccoidea</taxon>
        <taxon>Coccidae</taxon>
        <taxon>Parthenolecanium</taxon>
    </lineage>
</organism>
<feature type="transmembrane region" description="Helical" evidence="8">
    <location>
        <begin position="204"/>
        <end position="223"/>
    </location>
</feature>
<feature type="transmembrane region" description="Helical" evidence="8">
    <location>
        <begin position="1139"/>
        <end position="1157"/>
    </location>
</feature>
<dbReference type="PROSITE" id="PS00217">
    <property type="entry name" value="SUGAR_TRANSPORT_2"/>
    <property type="match status" value="3"/>
</dbReference>
<evidence type="ECO:0000256" key="4">
    <source>
        <dbReference type="ARBA" id="ARBA00022597"/>
    </source>
</evidence>
<keyword evidence="6 8" id="KW-1133">Transmembrane helix</keyword>
<feature type="transmembrane region" description="Helical" evidence="8">
    <location>
        <begin position="941"/>
        <end position="964"/>
    </location>
</feature>
<feature type="transmembrane region" description="Helical" evidence="8">
    <location>
        <begin position="441"/>
        <end position="463"/>
    </location>
</feature>
<dbReference type="PANTHER" id="PTHR48021:SF1">
    <property type="entry name" value="GH07001P-RELATED"/>
    <property type="match status" value="1"/>
</dbReference>
<dbReference type="InterPro" id="IPR005828">
    <property type="entry name" value="MFS_sugar_transport-like"/>
</dbReference>
<evidence type="ECO:0000313" key="10">
    <source>
        <dbReference type="EMBL" id="KAK7573739.1"/>
    </source>
</evidence>
<feature type="transmembrane region" description="Helical" evidence="8">
    <location>
        <begin position="347"/>
        <end position="376"/>
    </location>
</feature>
<dbReference type="Gene3D" id="1.20.1250.20">
    <property type="entry name" value="MFS general substrate transporter like domains"/>
    <property type="match status" value="5"/>
</dbReference>
<evidence type="ECO:0000256" key="7">
    <source>
        <dbReference type="ARBA" id="ARBA00023136"/>
    </source>
</evidence>
<feature type="transmembrane region" description="Helical" evidence="8">
    <location>
        <begin position="984"/>
        <end position="1004"/>
    </location>
</feature>
<comment type="caution">
    <text evidence="10">The sequence shown here is derived from an EMBL/GenBank/DDBJ whole genome shotgun (WGS) entry which is preliminary data.</text>
</comment>
<feature type="transmembrane region" description="Helical" evidence="8">
    <location>
        <begin position="243"/>
        <end position="265"/>
    </location>
</feature>
<keyword evidence="4" id="KW-0762">Sugar transport</keyword>
<feature type="domain" description="Major facilitator superfamily (MFS) profile" evidence="9">
    <location>
        <begin position="403"/>
        <end position="879"/>
    </location>
</feature>
<evidence type="ECO:0000256" key="2">
    <source>
        <dbReference type="ARBA" id="ARBA00022448"/>
    </source>
</evidence>
<evidence type="ECO:0000256" key="5">
    <source>
        <dbReference type="ARBA" id="ARBA00022692"/>
    </source>
</evidence>
<protein>
    <recommendedName>
        <fullName evidence="9">Major facilitator superfamily (MFS) profile domain-containing protein</fullName>
    </recommendedName>
</protein>
<feature type="transmembrane region" description="Helical" evidence="8">
    <location>
        <begin position="1053"/>
        <end position="1069"/>
    </location>
</feature>
<feature type="transmembrane region" description="Helical" evidence="8">
    <location>
        <begin position="498"/>
        <end position="518"/>
    </location>
</feature>
<dbReference type="PROSITE" id="PS00216">
    <property type="entry name" value="SUGAR_TRANSPORT_1"/>
    <property type="match status" value="1"/>
</dbReference>
<dbReference type="Pfam" id="PF00083">
    <property type="entry name" value="Sugar_tr"/>
    <property type="match status" value="4"/>
</dbReference>
<feature type="transmembrane region" description="Helical" evidence="8">
    <location>
        <begin position="677"/>
        <end position="696"/>
    </location>
</feature>
<evidence type="ECO:0000256" key="8">
    <source>
        <dbReference type="SAM" id="Phobius"/>
    </source>
</evidence>
<feature type="transmembrane region" description="Helical" evidence="8">
    <location>
        <begin position="859"/>
        <end position="882"/>
    </location>
</feature>
<feature type="transmembrane region" description="Helical" evidence="8">
    <location>
        <begin position="1223"/>
        <end position="1246"/>
    </location>
</feature>
<dbReference type="InterPro" id="IPR036259">
    <property type="entry name" value="MFS_trans_sf"/>
</dbReference>
<feature type="transmembrane region" description="Helical" evidence="8">
    <location>
        <begin position="1354"/>
        <end position="1375"/>
    </location>
</feature>
<feature type="transmembrane region" description="Helical" evidence="8">
    <location>
        <begin position="1387"/>
        <end position="1405"/>
    </location>
</feature>
<feature type="transmembrane region" description="Helical" evidence="8">
    <location>
        <begin position="1316"/>
        <end position="1342"/>
    </location>
</feature>
<dbReference type="PROSITE" id="PS50850">
    <property type="entry name" value="MFS"/>
    <property type="match status" value="3"/>
</dbReference>
<dbReference type="SUPFAM" id="SSF103473">
    <property type="entry name" value="MFS general substrate transporter"/>
    <property type="match status" value="5"/>
</dbReference>
<dbReference type="PANTHER" id="PTHR48021">
    <property type="match status" value="1"/>
</dbReference>
<feature type="domain" description="Major facilitator superfamily (MFS) profile" evidence="9">
    <location>
        <begin position="1"/>
        <end position="380"/>
    </location>
</feature>
<feature type="transmembrane region" description="Helical" evidence="8">
    <location>
        <begin position="79"/>
        <end position="101"/>
    </location>
</feature>
<feature type="transmembrane region" description="Helical" evidence="8">
    <location>
        <begin position="703"/>
        <end position="722"/>
    </location>
</feature>
<keyword evidence="2" id="KW-0813">Transport</keyword>
<keyword evidence="11" id="KW-1185">Reference proteome</keyword>
<reference evidence="10 11" key="1">
    <citation type="submission" date="2024-03" db="EMBL/GenBank/DDBJ databases">
        <title>Adaptation during the transition from Ophiocordyceps entomopathogen to insect associate is accompanied by gene loss and intensified selection.</title>
        <authorList>
            <person name="Ward C.M."/>
            <person name="Onetto C.A."/>
            <person name="Borneman A.R."/>
        </authorList>
    </citation>
    <scope>NUCLEOTIDE SEQUENCE [LARGE SCALE GENOMIC DNA]</scope>
    <source>
        <strain evidence="10">AWRI1</strain>
        <tissue evidence="10">Single Adult Female</tissue>
    </source>
</reference>
<feature type="transmembrane region" description="Helical" evidence="8">
    <location>
        <begin position="826"/>
        <end position="847"/>
    </location>
</feature>
<feature type="domain" description="Major facilitator superfamily (MFS) profile" evidence="9">
    <location>
        <begin position="978"/>
        <end position="1409"/>
    </location>
</feature>
<dbReference type="Pfam" id="PF07690">
    <property type="entry name" value="MFS_1"/>
    <property type="match status" value="1"/>
</dbReference>
<feature type="transmembrane region" description="Helical" evidence="8">
    <location>
        <begin position="403"/>
        <end position="421"/>
    </location>
</feature>
<feature type="transmembrane region" description="Helical" evidence="8">
    <location>
        <begin position="557"/>
        <end position="574"/>
    </location>
</feature>
<evidence type="ECO:0000313" key="11">
    <source>
        <dbReference type="Proteomes" id="UP001367676"/>
    </source>
</evidence>
<feature type="transmembrane region" description="Helical" evidence="8">
    <location>
        <begin position="640"/>
        <end position="665"/>
    </location>
</feature>
<feature type="transmembrane region" description="Helical" evidence="8">
    <location>
        <begin position="272"/>
        <end position="298"/>
    </location>
</feature>
<feature type="transmembrane region" description="Helical" evidence="8">
    <location>
        <begin position="470"/>
        <end position="492"/>
    </location>
</feature>
<accession>A0AAN9T5W9</accession>
<feature type="transmembrane region" description="Helical" evidence="8">
    <location>
        <begin position="134"/>
        <end position="152"/>
    </location>
</feature>
<sequence>MNRENLHQSLAAANVLCNSFTLGTHLGWILPTVNKLKNGEDGLTANNEQISWIVSIYEMSRFFGPILTAILLDRIGRKAVILACSFSILISWLMMSFASSIEVIFCARLLFGVTLGVNEVAGSIYVAENCTPKMRGVLCSILSFCYSIAYTIEFVLAAYVSFATAAAVNAVLAFGALLTGYFLKETPYYLVMKGRTEEAKKNLLWLRVLGNVFMTGCHIGWLAPAIIKLKKAEDGLAANNEQISWIASLSEMGRFLGPLLTAIFLDKIGRKFGIIICSFSFFSLWVVMMFSHTIGLIYCVRLLLGITQGMSDVINSIYLAEICTPKLRGIMSGIIPLSGNTAFITEYILAAFGSFTFVAEVNAAIGFGVLLTGFLLKESPYYLLMRGRIEAARKNLLWLRGRNAINIYFNEFMVGFVFGWVAPTLVKLKNDDSLNPTDEDLSWIASLHEFGRIFGTLFTAIFLDKIGRKYTIVVCSVLFFLAWLVMIFARSIPLICGLRLLMGISNGISDVVSSIYLAENCSPHIRGLISSIYPLFFFFGIIVESTIATYLPLKMTALVNSSVALLALSGCFFLKETPYYLVMKGRDENAERNLTWLRGNCPESRIKEELNKIKQNIQLEKAKKTSLLTLLTSPDNYKSILIVIIFYILLMITGFSAIFSYASMILQSSSVFTASEYTIFLGVFQLVAALISPFLVERYNRRTLILFFLIQFMIGNEIGWLAPVINRLENGELDLWPTDEELSWIASLHDIGRIFGPLFSAIFLDQIGRKKTVILCSFLFINAWIMVVFANSVAVICASRIILGIVQGLSEVTSSIYVAENCTPHIRGILGSILPLCFFGGIIFEYVVASHASSRTMSLVNITIAIISLMTCCLLEETPYFLVMKERHEEAERNLLWLRGGDDHKNEVKLELDQIQQNIRSEKLKRTSVIGLLTNSENMRAMVIIGITSTLVVLTGISAINAYIMSMIQSFTILGVDELTIYGVFQFMALLNLSLVGIMIGWMAPVIIKLQKGEFDAIPTDEEISWLASLHDIGRALGPIFSAFFLDRIGRKLTSIICSFLFVIAWIVVMFVESISIICLLRIPLGVVQGVAEVTASIYVAENCTPYMRGIIGSMLPLSFFAGVIFEYVVAAFSSYRTLALVNVVISIISLLTTFFLKETPYFLVMRGRIEEAEENLLWLRGGKAFKNEVKLELDKIQQNIQSSQLQKTSIAELFTNKSNVKIMLMIFMVHTFLVMTGCAAMNAYVSSLLQSSAVLTSDEYTIIYGIFIFIGACISPFIIEKFNRRTLLLTALLIMGLAQGSTALLYILKLNSSKYFPWLIFTTITTYAFTFAVNFPMMFILRSELLPTNVRAMGGSLGIMIDSLIAFGTSWSFMPVAVKYGIEYDFLVYFSSSIVGLIFIFLSMPETRGKSLVDIETTLKST</sequence>
<dbReference type="GO" id="GO:0022857">
    <property type="term" value="F:transmembrane transporter activity"/>
    <property type="evidence" value="ECO:0007669"/>
    <property type="project" value="InterPro"/>
</dbReference>
<evidence type="ECO:0000256" key="6">
    <source>
        <dbReference type="ARBA" id="ARBA00022989"/>
    </source>
</evidence>
<dbReference type="InterPro" id="IPR050549">
    <property type="entry name" value="MFS_Trehalose_Transporter"/>
</dbReference>
<dbReference type="InterPro" id="IPR020846">
    <property type="entry name" value="MFS_dom"/>
</dbReference>
<feature type="transmembrane region" description="Helical" evidence="8">
    <location>
        <begin position="1075"/>
        <end position="1099"/>
    </location>
</feature>
<evidence type="ECO:0000256" key="3">
    <source>
        <dbReference type="ARBA" id="ARBA00022475"/>
    </source>
</evidence>
<name>A0AAN9T5W9_9HEMI</name>